<dbReference type="PRINTS" id="PR00320">
    <property type="entry name" value="GPROTEINBRPT"/>
</dbReference>
<sequence>MAAPPPFLGRPLESPPNDGISGLRFSNNSDLLLSSAWDGSVRLYDAPRNQTKGSFSQQAPVLDAAFQEDSSIFLAGLDGIIKRYDYFARVETVIGQHAAGARCVEWLPDRGLVATGSWDKTIRCWDPRIPQGQNCALVMQLPGKVFSMAQGSMRLVVATSSLHILVYDIRKLEAGLPEQERESSLRFQTRCVRCFPDGTGFAVGSVEGRVAMEYFDQSEAGQARKYAFKCHRSSEAGVDTVHPVNSIAFNPAHGTFATGGGDGVVNIWDGAHKKRLCQIPGYPTSVSALAFSREGKYLAVASSYTWEHGDKEHPADAIYVRTMSDSEVKPKPRI</sequence>
<evidence type="ECO:0000256" key="2">
    <source>
        <dbReference type="ARBA" id="ARBA00022737"/>
    </source>
</evidence>
<gene>
    <name evidence="4" type="ORF">WJX75_004157</name>
</gene>
<dbReference type="EMBL" id="JALJOT010000010">
    <property type="protein sequence ID" value="KAK9906558.1"/>
    <property type="molecule type" value="Genomic_DNA"/>
</dbReference>
<reference evidence="4 5" key="1">
    <citation type="journal article" date="2024" name="Nat. Commun.">
        <title>Phylogenomics reveals the evolutionary origins of lichenization in chlorophyte algae.</title>
        <authorList>
            <person name="Puginier C."/>
            <person name="Libourel C."/>
            <person name="Otte J."/>
            <person name="Skaloud P."/>
            <person name="Haon M."/>
            <person name="Grisel S."/>
            <person name="Petersen M."/>
            <person name="Berrin J.G."/>
            <person name="Delaux P.M."/>
            <person name="Dal Grande F."/>
            <person name="Keller J."/>
        </authorList>
    </citation>
    <scope>NUCLEOTIDE SEQUENCE [LARGE SCALE GENOMIC DNA]</scope>
    <source>
        <strain evidence="4 5">SAG 216-7</strain>
    </source>
</reference>
<evidence type="ECO:0000256" key="3">
    <source>
        <dbReference type="PROSITE-ProRule" id="PRU00221"/>
    </source>
</evidence>
<accession>A0ABR2YJ60</accession>
<comment type="caution">
    <text evidence="4">The sequence shown here is derived from an EMBL/GenBank/DDBJ whole genome shotgun (WGS) entry which is preliminary data.</text>
</comment>
<dbReference type="Pfam" id="PF00400">
    <property type="entry name" value="WD40"/>
    <property type="match status" value="4"/>
</dbReference>
<name>A0ABR2YJ60_9CHLO</name>
<keyword evidence="1 3" id="KW-0853">WD repeat</keyword>
<evidence type="ECO:0000256" key="1">
    <source>
        <dbReference type="ARBA" id="ARBA00022574"/>
    </source>
</evidence>
<dbReference type="InterPro" id="IPR015943">
    <property type="entry name" value="WD40/YVTN_repeat-like_dom_sf"/>
</dbReference>
<dbReference type="InterPro" id="IPR020472">
    <property type="entry name" value="WD40_PAC1"/>
</dbReference>
<protein>
    <recommendedName>
        <fullName evidence="6">WD40 repeat-like protein</fullName>
    </recommendedName>
</protein>
<dbReference type="PROSITE" id="PS50294">
    <property type="entry name" value="WD_REPEATS_REGION"/>
    <property type="match status" value="1"/>
</dbReference>
<organism evidence="4 5">
    <name type="scientific">Coccomyxa subellipsoidea</name>
    <dbReference type="NCBI Taxonomy" id="248742"/>
    <lineage>
        <taxon>Eukaryota</taxon>
        <taxon>Viridiplantae</taxon>
        <taxon>Chlorophyta</taxon>
        <taxon>core chlorophytes</taxon>
        <taxon>Trebouxiophyceae</taxon>
        <taxon>Trebouxiophyceae incertae sedis</taxon>
        <taxon>Coccomyxaceae</taxon>
        <taxon>Coccomyxa</taxon>
    </lineage>
</organism>
<feature type="repeat" description="WD" evidence="3">
    <location>
        <begin position="94"/>
        <end position="126"/>
    </location>
</feature>
<dbReference type="InterPro" id="IPR036322">
    <property type="entry name" value="WD40_repeat_dom_sf"/>
</dbReference>
<dbReference type="PROSITE" id="PS50082">
    <property type="entry name" value="WD_REPEATS_2"/>
    <property type="match status" value="3"/>
</dbReference>
<dbReference type="SUPFAM" id="SSF50978">
    <property type="entry name" value="WD40 repeat-like"/>
    <property type="match status" value="1"/>
</dbReference>
<dbReference type="SMART" id="SM00320">
    <property type="entry name" value="WD40"/>
    <property type="match status" value="5"/>
</dbReference>
<feature type="repeat" description="WD" evidence="3">
    <location>
        <begin position="244"/>
        <end position="269"/>
    </location>
</feature>
<evidence type="ECO:0000313" key="4">
    <source>
        <dbReference type="EMBL" id="KAK9906558.1"/>
    </source>
</evidence>
<dbReference type="PANTHER" id="PTHR10971">
    <property type="entry name" value="MRNA EXPORT FACTOR AND BUB3"/>
    <property type="match status" value="1"/>
</dbReference>
<evidence type="ECO:0000313" key="5">
    <source>
        <dbReference type="Proteomes" id="UP001491310"/>
    </source>
</evidence>
<feature type="repeat" description="WD" evidence="3">
    <location>
        <begin position="13"/>
        <end position="54"/>
    </location>
</feature>
<keyword evidence="5" id="KW-1185">Reference proteome</keyword>
<keyword evidence="2" id="KW-0677">Repeat</keyword>
<dbReference type="InterPro" id="IPR001680">
    <property type="entry name" value="WD40_rpt"/>
</dbReference>
<dbReference type="Gene3D" id="2.130.10.10">
    <property type="entry name" value="YVTN repeat-like/Quinoprotein amine dehydrogenase"/>
    <property type="match status" value="1"/>
</dbReference>
<evidence type="ECO:0008006" key="6">
    <source>
        <dbReference type="Google" id="ProtNLM"/>
    </source>
</evidence>
<proteinExistence type="predicted"/>
<dbReference type="Proteomes" id="UP001491310">
    <property type="component" value="Unassembled WGS sequence"/>
</dbReference>